<dbReference type="EMBL" id="JAZGSY010000030">
    <property type="protein sequence ID" value="KAL1842890.1"/>
    <property type="molecule type" value="Genomic_DNA"/>
</dbReference>
<evidence type="ECO:0000313" key="3">
    <source>
        <dbReference type="Proteomes" id="UP001583172"/>
    </source>
</evidence>
<proteinExistence type="predicted"/>
<evidence type="ECO:0000313" key="2">
    <source>
        <dbReference type="EMBL" id="KAL1842890.1"/>
    </source>
</evidence>
<accession>A0ABR3VN93</accession>
<organism evidence="2 3">
    <name type="scientific">Humicola insolens</name>
    <name type="common">Soft-rot fungus</name>
    <dbReference type="NCBI Taxonomy" id="85995"/>
    <lineage>
        <taxon>Eukaryota</taxon>
        <taxon>Fungi</taxon>
        <taxon>Dikarya</taxon>
        <taxon>Ascomycota</taxon>
        <taxon>Pezizomycotina</taxon>
        <taxon>Sordariomycetes</taxon>
        <taxon>Sordariomycetidae</taxon>
        <taxon>Sordariales</taxon>
        <taxon>Chaetomiaceae</taxon>
        <taxon>Mycothermus</taxon>
    </lineage>
</organism>
<gene>
    <name evidence="2" type="ORF">VTJ49DRAFT_3907</name>
</gene>
<protein>
    <submittedName>
        <fullName evidence="2">Uncharacterized protein</fullName>
    </submittedName>
</protein>
<dbReference type="Proteomes" id="UP001583172">
    <property type="component" value="Unassembled WGS sequence"/>
</dbReference>
<feature type="region of interest" description="Disordered" evidence="1">
    <location>
        <begin position="59"/>
        <end position="84"/>
    </location>
</feature>
<name>A0ABR3VN93_HUMIN</name>
<reference evidence="2 3" key="1">
    <citation type="journal article" date="2024" name="Commun. Biol.">
        <title>Comparative genomic analysis of thermophilic fungi reveals convergent evolutionary adaptations and gene losses.</title>
        <authorList>
            <person name="Steindorff A.S."/>
            <person name="Aguilar-Pontes M.V."/>
            <person name="Robinson A.J."/>
            <person name="Andreopoulos B."/>
            <person name="LaButti K."/>
            <person name="Kuo A."/>
            <person name="Mondo S."/>
            <person name="Riley R."/>
            <person name="Otillar R."/>
            <person name="Haridas S."/>
            <person name="Lipzen A."/>
            <person name="Grimwood J."/>
            <person name="Schmutz J."/>
            <person name="Clum A."/>
            <person name="Reid I.D."/>
            <person name="Moisan M.C."/>
            <person name="Butler G."/>
            <person name="Nguyen T.T.M."/>
            <person name="Dewar K."/>
            <person name="Conant G."/>
            <person name="Drula E."/>
            <person name="Henrissat B."/>
            <person name="Hansel C."/>
            <person name="Singer S."/>
            <person name="Hutchinson M.I."/>
            <person name="de Vries R.P."/>
            <person name="Natvig D.O."/>
            <person name="Powell A.J."/>
            <person name="Tsang A."/>
            <person name="Grigoriev I.V."/>
        </authorList>
    </citation>
    <scope>NUCLEOTIDE SEQUENCE [LARGE SCALE GENOMIC DNA]</scope>
    <source>
        <strain evidence="2 3">CBS 620.91</strain>
    </source>
</reference>
<evidence type="ECO:0000256" key="1">
    <source>
        <dbReference type="SAM" id="MobiDB-lite"/>
    </source>
</evidence>
<sequence>MSQSGTKWPVAMALRWSGKSRLNRGPSCGQGVASPWLFISPTTGRAVVQRKDAKGIVTHARDRHQQSIPGGDVGLPSPPTVNQTTHRSHRVVAGADMPKPLHSVVCSVEKTASLQTGAARRQSSIRQALEQSSLSASLSVNDAKLLAYQLQMLLPPSAGTLSKVLMCAEPGEEIIIQLGSDGSRSTSTHQHTR</sequence>
<comment type="caution">
    <text evidence="2">The sequence shown here is derived from an EMBL/GenBank/DDBJ whole genome shotgun (WGS) entry which is preliminary data.</text>
</comment>
<keyword evidence="3" id="KW-1185">Reference proteome</keyword>